<protein>
    <submittedName>
        <fullName evidence="3">Pleckstrin-like protein</fullName>
    </submittedName>
</protein>
<dbReference type="PROSITE" id="PS50003">
    <property type="entry name" value="PH_DOMAIN"/>
    <property type="match status" value="2"/>
</dbReference>
<reference evidence="3 4" key="1">
    <citation type="journal article" date="2013" name="Nat. Commun.">
        <title>The evolution and pathogenic mechanisms of the rice sheath blight pathogen.</title>
        <authorList>
            <person name="Zheng A."/>
            <person name="Lin R."/>
            <person name="Xu L."/>
            <person name="Qin P."/>
            <person name="Tang C."/>
            <person name="Ai P."/>
            <person name="Zhang D."/>
            <person name="Liu Y."/>
            <person name="Sun Z."/>
            <person name="Feng H."/>
            <person name="Wang Y."/>
            <person name="Chen Y."/>
            <person name="Liang X."/>
            <person name="Fu R."/>
            <person name="Li Q."/>
            <person name="Zhang J."/>
            <person name="Yu X."/>
            <person name="Xie Z."/>
            <person name="Ding L."/>
            <person name="Guan P."/>
            <person name="Tang J."/>
            <person name="Liang Y."/>
            <person name="Wang S."/>
            <person name="Deng Q."/>
            <person name="Li S."/>
            <person name="Zhu J."/>
            <person name="Wang L."/>
            <person name="Liu H."/>
            <person name="Li P."/>
        </authorList>
    </citation>
    <scope>NUCLEOTIDE SEQUENCE [LARGE SCALE GENOMIC DNA]</scope>
    <source>
        <strain evidence="4">AG-1 IA</strain>
    </source>
</reference>
<accession>L8WTU9</accession>
<proteinExistence type="predicted"/>
<feature type="region of interest" description="Disordered" evidence="1">
    <location>
        <begin position="423"/>
        <end position="466"/>
    </location>
</feature>
<sequence>MLTDSDTLLDTAEYAFQRPLVRRARWFPRLPPRLDILICLGRRNGFSRASFPARDPTQVVYAFPHWPSPDIQAQLYALSGTESDSDAGGALASSFSPSVTSQGITSEFSTSLQPLSAIAERRNPSGEETDEDDDEEDGRIFPTRVPAEKEVKDEAVIKSGFLCKKGERRKVSLYKNEQEYKLLRLVDLNDVHSVAPCELKRHSNTFAVVTPARTYYLQAENAAECESWVHAMNDARVRLKEMGTETPVPQTPPSGPAITIPTVTQSPTQAPHASSSVPHQVPASPLQHTMSSSDSEPEDEGVALQPVDPKQIVLQGYLMKCGTHMKNWRKRYFILTPETLKYGKSHMNTKGMRAVQVTQILDAIETTASKSAPSASPTTTNGDKEHIFKIITPKKSFMLCAPSEEEEIKWLSAVRALIARRAAAAAGSPSHEEDTSRTRAKSISTRSIAEVVGSPLPASSSPVATR</sequence>
<dbReference type="EMBL" id="AFRT01001495">
    <property type="protein sequence ID" value="ELU40193.1"/>
    <property type="molecule type" value="Genomic_DNA"/>
</dbReference>
<feature type="region of interest" description="Disordered" evidence="1">
    <location>
        <begin position="263"/>
        <end position="303"/>
    </location>
</feature>
<dbReference type="PANTHER" id="PTHR14336:SF8">
    <property type="entry name" value="PROTEIN OPY1"/>
    <property type="match status" value="1"/>
</dbReference>
<feature type="region of interest" description="Disordered" evidence="1">
    <location>
        <begin position="115"/>
        <end position="139"/>
    </location>
</feature>
<evidence type="ECO:0000313" key="4">
    <source>
        <dbReference type="Proteomes" id="UP000011668"/>
    </source>
</evidence>
<name>L8WTU9_THACA</name>
<feature type="compositionally biased region" description="Acidic residues" evidence="1">
    <location>
        <begin position="127"/>
        <end position="137"/>
    </location>
</feature>
<evidence type="ECO:0000256" key="1">
    <source>
        <dbReference type="SAM" id="MobiDB-lite"/>
    </source>
</evidence>
<dbReference type="OrthoDB" id="2157866at2759"/>
<evidence type="ECO:0000313" key="3">
    <source>
        <dbReference type="EMBL" id="ELU40193.1"/>
    </source>
</evidence>
<dbReference type="OMA" id="HAMNDAR"/>
<dbReference type="InterPro" id="IPR011993">
    <property type="entry name" value="PH-like_dom_sf"/>
</dbReference>
<dbReference type="Gene3D" id="2.30.29.30">
    <property type="entry name" value="Pleckstrin-homology domain (PH domain)/Phosphotyrosine-binding domain (PTB)"/>
    <property type="match status" value="2"/>
</dbReference>
<dbReference type="SMART" id="SM00233">
    <property type="entry name" value="PH"/>
    <property type="match status" value="2"/>
</dbReference>
<feature type="compositionally biased region" description="Polar residues" evidence="1">
    <location>
        <begin position="457"/>
        <end position="466"/>
    </location>
</feature>
<organism evidence="3 4">
    <name type="scientific">Thanatephorus cucumeris (strain AG1-IA)</name>
    <name type="common">Rice sheath blight fungus</name>
    <name type="synonym">Rhizoctonia solani</name>
    <dbReference type="NCBI Taxonomy" id="983506"/>
    <lineage>
        <taxon>Eukaryota</taxon>
        <taxon>Fungi</taxon>
        <taxon>Dikarya</taxon>
        <taxon>Basidiomycota</taxon>
        <taxon>Agaricomycotina</taxon>
        <taxon>Agaricomycetes</taxon>
        <taxon>Cantharellales</taxon>
        <taxon>Ceratobasidiaceae</taxon>
        <taxon>Rhizoctonia</taxon>
        <taxon>Rhizoctonia solani AG-1</taxon>
    </lineage>
</organism>
<gene>
    <name evidence="3" type="ORF">AG1IA_05770</name>
</gene>
<comment type="caution">
    <text evidence="3">The sequence shown here is derived from an EMBL/GenBank/DDBJ whole genome shotgun (WGS) entry which is preliminary data.</text>
</comment>
<dbReference type="AlphaFoldDB" id="L8WTU9"/>
<dbReference type="FunFam" id="2.30.29.30:FF:000286">
    <property type="entry name" value="PH-protein kinase domain containing protein"/>
    <property type="match status" value="1"/>
</dbReference>
<feature type="domain" description="PH" evidence="2">
    <location>
        <begin position="204"/>
        <end position="237"/>
    </location>
</feature>
<dbReference type="PANTHER" id="PTHR14336">
    <property type="entry name" value="TANDEM PH DOMAIN CONTAINING PROTEIN"/>
    <property type="match status" value="1"/>
</dbReference>
<dbReference type="HOGENOM" id="CLU_029637_0_0_1"/>
<dbReference type="SUPFAM" id="SSF50729">
    <property type="entry name" value="PH domain-like"/>
    <property type="match status" value="2"/>
</dbReference>
<feature type="compositionally biased region" description="Polar residues" evidence="1">
    <location>
        <begin position="263"/>
        <end position="278"/>
    </location>
</feature>
<dbReference type="InterPro" id="IPR051707">
    <property type="entry name" value="PI-Interact_SigTrans_Reg"/>
</dbReference>
<dbReference type="Proteomes" id="UP000011668">
    <property type="component" value="Unassembled WGS sequence"/>
</dbReference>
<dbReference type="Pfam" id="PF00169">
    <property type="entry name" value="PH"/>
    <property type="match status" value="2"/>
</dbReference>
<keyword evidence="4" id="KW-1185">Reference proteome</keyword>
<dbReference type="STRING" id="983506.L8WTU9"/>
<feature type="domain" description="PH" evidence="2">
    <location>
        <begin position="311"/>
        <end position="419"/>
    </location>
</feature>
<dbReference type="InterPro" id="IPR001849">
    <property type="entry name" value="PH_domain"/>
</dbReference>
<evidence type="ECO:0000259" key="2">
    <source>
        <dbReference type="PROSITE" id="PS50003"/>
    </source>
</evidence>